<evidence type="ECO:0000256" key="1">
    <source>
        <dbReference type="SAM" id="MobiDB-lite"/>
    </source>
</evidence>
<name>A0A0P1BC87_9BASI</name>
<dbReference type="EMBL" id="CCYA01000217">
    <property type="protein sequence ID" value="CEH13436.1"/>
    <property type="molecule type" value="Genomic_DNA"/>
</dbReference>
<feature type="region of interest" description="Disordered" evidence="1">
    <location>
        <begin position="87"/>
        <end position="158"/>
    </location>
</feature>
<dbReference type="OrthoDB" id="10283217at2759"/>
<organism evidence="2 3">
    <name type="scientific">Ceraceosorus bombacis</name>
    <dbReference type="NCBI Taxonomy" id="401625"/>
    <lineage>
        <taxon>Eukaryota</taxon>
        <taxon>Fungi</taxon>
        <taxon>Dikarya</taxon>
        <taxon>Basidiomycota</taxon>
        <taxon>Ustilaginomycotina</taxon>
        <taxon>Exobasidiomycetes</taxon>
        <taxon>Ceraceosorales</taxon>
        <taxon>Ceraceosoraceae</taxon>
        <taxon>Ceraceosorus</taxon>
    </lineage>
</organism>
<dbReference type="Proteomes" id="UP000054845">
    <property type="component" value="Unassembled WGS sequence"/>
</dbReference>
<evidence type="ECO:0000313" key="2">
    <source>
        <dbReference type="EMBL" id="CEH13436.1"/>
    </source>
</evidence>
<dbReference type="AlphaFoldDB" id="A0A0P1BC87"/>
<proteinExistence type="predicted"/>
<evidence type="ECO:0000313" key="3">
    <source>
        <dbReference type="Proteomes" id="UP000054845"/>
    </source>
</evidence>
<keyword evidence="3" id="KW-1185">Reference proteome</keyword>
<sequence length="158" mass="17188">MSYEGSSSLSVHHETPSFIELDPINALHRAKLEADPDAEESICTDDELLQIVRAAKRVGKCDGHAVLMGTTLEGQWIDTRVPARIPHSYHSSAKYESDAERSSARTAEYDASPTETMGSSYSTEATSQATNSHRSAASGTLHKVAALHQQQRCDSSQQ</sequence>
<accession>A0A0P1BC87</accession>
<feature type="compositionally biased region" description="Polar residues" evidence="1">
    <location>
        <begin position="148"/>
        <end position="158"/>
    </location>
</feature>
<reference evidence="2 3" key="1">
    <citation type="submission" date="2014-09" db="EMBL/GenBank/DDBJ databases">
        <authorList>
            <person name="Magalhaes I.L.F."/>
            <person name="Oliveira U."/>
            <person name="Santos F.R."/>
            <person name="Vidigal T.H.D.A."/>
            <person name="Brescovit A.D."/>
            <person name="Santos A.J."/>
        </authorList>
    </citation>
    <scope>NUCLEOTIDE SEQUENCE [LARGE SCALE GENOMIC DNA]</scope>
</reference>
<protein>
    <submittedName>
        <fullName evidence="2">Uncharacterized protein</fullName>
    </submittedName>
</protein>
<feature type="compositionally biased region" description="Polar residues" evidence="1">
    <location>
        <begin position="113"/>
        <end position="138"/>
    </location>
</feature>
<feature type="compositionally biased region" description="Basic and acidic residues" evidence="1">
    <location>
        <begin position="93"/>
        <end position="103"/>
    </location>
</feature>